<organism evidence="3">
    <name type="scientific">Pongo abelii</name>
    <name type="common">Sumatran orangutan</name>
    <name type="synonym">Pongo pygmaeus abelii</name>
    <dbReference type="NCBI Taxonomy" id="9601"/>
    <lineage>
        <taxon>Eukaryota</taxon>
        <taxon>Metazoa</taxon>
        <taxon>Chordata</taxon>
        <taxon>Craniata</taxon>
        <taxon>Vertebrata</taxon>
        <taxon>Euteleostomi</taxon>
        <taxon>Mammalia</taxon>
        <taxon>Eutheria</taxon>
        <taxon>Euarchontoglires</taxon>
        <taxon>Primates</taxon>
        <taxon>Haplorrhini</taxon>
        <taxon>Catarrhini</taxon>
        <taxon>Hominidae</taxon>
        <taxon>Pongo</taxon>
    </lineage>
</organism>
<feature type="domain" description="Neurotransmitter-gated ion-channel ligand-binding" evidence="2">
    <location>
        <begin position="52"/>
        <end position="123"/>
    </location>
</feature>
<reference evidence="3" key="1">
    <citation type="submission" date="2017-12" db="EMBL/GenBank/DDBJ databases">
        <title>High-resolution comparative analysis of great ape genomes.</title>
        <authorList>
            <person name="Pollen A."/>
            <person name="Hastie A."/>
            <person name="Hormozdiari F."/>
            <person name="Dougherty M."/>
            <person name="Liu R."/>
            <person name="Chaisson M."/>
            <person name="Hoppe E."/>
            <person name="Hill C."/>
            <person name="Pang A."/>
            <person name="Hillier L."/>
            <person name="Baker C."/>
            <person name="Armstrong J."/>
            <person name="Shendure J."/>
            <person name="Paten B."/>
            <person name="Wilson R."/>
            <person name="Chao H."/>
            <person name="Schneider V."/>
            <person name="Ventura M."/>
            <person name="Kronenberg Z."/>
            <person name="Murali S."/>
            <person name="Gordon D."/>
            <person name="Cantsilieris S."/>
            <person name="Munson K."/>
            <person name="Nelson B."/>
            <person name="Raja A."/>
            <person name="Underwood J."/>
            <person name="Diekhans M."/>
            <person name="Fiddes I."/>
            <person name="Haussler D."/>
            <person name="Eichler E."/>
        </authorList>
    </citation>
    <scope>NUCLEOTIDE SEQUENCE [LARGE SCALE GENOMIC DNA]</scope>
    <source>
        <strain evidence="3">Susie</strain>
    </source>
</reference>
<dbReference type="Pfam" id="PF02931">
    <property type="entry name" value="Neur_chan_LBD"/>
    <property type="match status" value="1"/>
</dbReference>
<evidence type="ECO:0000256" key="1">
    <source>
        <dbReference type="SAM" id="SignalP"/>
    </source>
</evidence>
<dbReference type="GO" id="GO:0005230">
    <property type="term" value="F:extracellular ligand-gated monoatomic ion channel activity"/>
    <property type="evidence" value="ECO:0007669"/>
    <property type="project" value="InterPro"/>
</dbReference>
<sequence length="180" mass="20001">MMALWPLLHLTFLGFSITLPLVHGQGFQGTAAIWPSLSNINLSKKVQEGIQIPNNGSAPLLVDVQVFVSNVFNVDILRYTMSSMLLLRLSWLDTRLAWNTSAHPRHAITLPWESLWTPRLTILEAGRVWGKGRRQTEGELPGLCLAVYPRLRGAAPALPLRPPLEWQPISVLSGSLRAPL</sequence>
<evidence type="ECO:0000313" key="3">
    <source>
        <dbReference type="EMBL" id="PNJ88008.1"/>
    </source>
</evidence>
<dbReference type="InterPro" id="IPR036734">
    <property type="entry name" value="Neur_chan_lig-bd_sf"/>
</dbReference>
<evidence type="ECO:0000259" key="2">
    <source>
        <dbReference type="Pfam" id="PF02931"/>
    </source>
</evidence>
<protein>
    <submittedName>
        <fullName evidence="3">ZACN isoform 4</fullName>
    </submittedName>
</protein>
<keyword evidence="1" id="KW-0732">Signal</keyword>
<dbReference type="Gene3D" id="2.70.170.10">
    <property type="entry name" value="Neurotransmitter-gated ion-channel ligand-binding domain"/>
    <property type="match status" value="1"/>
</dbReference>
<dbReference type="EMBL" id="NDHI03003284">
    <property type="protein sequence ID" value="PNJ88008.1"/>
    <property type="molecule type" value="Genomic_DNA"/>
</dbReference>
<proteinExistence type="predicted"/>
<gene>
    <name evidence="3" type="ORF">CR201_G0021414</name>
</gene>
<dbReference type="SUPFAM" id="SSF63712">
    <property type="entry name" value="Nicotinic receptor ligand binding domain-like"/>
    <property type="match status" value="1"/>
</dbReference>
<feature type="chain" id="PRO_5014441233" evidence="1">
    <location>
        <begin position="25"/>
        <end position="180"/>
    </location>
</feature>
<name>A0A2J8Y159_PONAB</name>
<dbReference type="AlphaFoldDB" id="A0A2J8Y159"/>
<dbReference type="GO" id="GO:0016020">
    <property type="term" value="C:membrane"/>
    <property type="evidence" value="ECO:0007669"/>
    <property type="project" value="InterPro"/>
</dbReference>
<feature type="signal peptide" evidence="1">
    <location>
        <begin position="1"/>
        <end position="24"/>
    </location>
</feature>
<comment type="caution">
    <text evidence="3">The sequence shown here is derived from an EMBL/GenBank/DDBJ whole genome shotgun (WGS) entry which is preliminary data.</text>
</comment>
<dbReference type="InterPro" id="IPR006202">
    <property type="entry name" value="Neur_chan_lig-bd"/>
</dbReference>
<accession>A0A2J8Y159</accession>